<dbReference type="GO" id="GO:0005737">
    <property type="term" value="C:cytoplasm"/>
    <property type="evidence" value="ECO:0007669"/>
    <property type="project" value="TreeGrafter"/>
</dbReference>
<feature type="compositionally biased region" description="Low complexity" evidence="9">
    <location>
        <begin position="697"/>
        <end position="710"/>
    </location>
</feature>
<feature type="compositionally biased region" description="Basic and acidic residues" evidence="9">
    <location>
        <begin position="827"/>
        <end position="846"/>
    </location>
</feature>
<keyword evidence="3" id="KW-0808">Transferase</keyword>
<feature type="compositionally biased region" description="Low complexity" evidence="9">
    <location>
        <begin position="566"/>
        <end position="582"/>
    </location>
</feature>
<keyword evidence="2" id="KW-0723">Serine/threonine-protein kinase</keyword>
<feature type="compositionally biased region" description="Polar residues" evidence="9">
    <location>
        <begin position="1411"/>
        <end position="1420"/>
    </location>
</feature>
<dbReference type="InterPro" id="IPR011009">
    <property type="entry name" value="Kinase-like_dom_sf"/>
</dbReference>
<feature type="region of interest" description="Disordered" evidence="9">
    <location>
        <begin position="429"/>
        <end position="547"/>
    </location>
</feature>
<dbReference type="SUPFAM" id="SSF54695">
    <property type="entry name" value="POZ domain"/>
    <property type="match status" value="1"/>
</dbReference>
<evidence type="ECO:0000256" key="3">
    <source>
        <dbReference type="ARBA" id="ARBA00022679"/>
    </source>
</evidence>
<dbReference type="InterPro" id="IPR000719">
    <property type="entry name" value="Prot_kinase_dom"/>
</dbReference>
<dbReference type="CDD" id="cd14210">
    <property type="entry name" value="PKc_DYRK"/>
    <property type="match status" value="1"/>
</dbReference>
<dbReference type="PANTHER" id="PTHR24058:SF22">
    <property type="entry name" value="DUAL SPECIFICITY TYROSINE-PHOSPHORYLATION-REGULATED KINASE 4"/>
    <property type="match status" value="1"/>
</dbReference>
<dbReference type="Gene3D" id="1.10.510.10">
    <property type="entry name" value="Transferase(Phosphotransferase) domain 1"/>
    <property type="match status" value="1"/>
</dbReference>
<feature type="compositionally biased region" description="Low complexity" evidence="9">
    <location>
        <begin position="481"/>
        <end position="501"/>
    </location>
</feature>
<feature type="compositionally biased region" description="Polar residues" evidence="9">
    <location>
        <begin position="504"/>
        <end position="514"/>
    </location>
</feature>
<name>A0A8H3EBC6_9LECA</name>
<accession>A0A8H3EBC6</accession>
<dbReference type="CDD" id="cd18186">
    <property type="entry name" value="BTB_POZ_ZBTB_KLHL-like"/>
    <property type="match status" value="1"/>
</dbReference>
<feature type="compositionally biased region" description="Polar residues" evidence="9">
    <location>
        <begin position="1372"/>
        <end position="1385"/>
    </location>
</feature>
<keyword evidence="4 7" id="KW-0547">Nucleotide-binding</keyword>
<feature type="compositionally biased region" description="Polar residues" evidence="9">
    <location>
        <begin position="466"/>
        <end position="476"/>
    </location>
</feature>
<keyword evidence="8" id="KW-0175">Coiled coil</keyword>
<dbReference type="OrthoDB" id="9332038at2759"/>
<feature type="region of interest" description="Disordered" evidence="9">
    <location>
        <begin position="308"/>
        <end position="399"/>
    </location>
</feature>
<feature type="compositionally biased region" description="Pro residues" evidence="9">
    <location>
        <begin position="431"/>
        <end position="445"/>
    </location>
</feature>
<sequence>MAVNRDVASTTASNMTGHPYTIESQTIDRASMDNSSSAAGGPSPKKFQKSSSERSLAVRRPEYSITGRVLPEAAPMPGHRRKQSTRDQVAPSGSPALQSSPSKRFAYDAVSNRYTSQPTTTAAGQQNPHSRQTSINSTSRFSFASTAASTKQNSVDTAESSDFLPPVSFDDLHTSIARDESDLHNFLVPGIGRRVLSGNNNERGDEDYVMVKRSPRKAVEESNLERQSSLRRQNSAAGRGSQFTGYRDFMGPPGAPTIRSRRQTYFPTPNGSISVQRSPRKSIGPGTLPLDFSEQAVRRRTQAYMSAGTQALNDTTMDSGRDADQELQRGLSGSQDESINDRTGRSLKSKSLLPPPKFIQDHISTPIGTPDQTVSSFARSPARSAGHSSSTPSSDKRLSIMPNSVHATGLAARTVSPTDARRLKRMSMMPTVPPLPFTPPTPQPDTPTSVPRNAPPSPSLVPRKSVTPSSSRTTPDPNRKSYSSGISNSSSTSYNSNINPSGAVRTSQSFSMSRLPTLRTRMDNPPVGSEEGVPPVPAIPKAYESPKTEFDQPYFSVRKSSLPFETGSTTSGSTAEGTPSSSVENGVTKLDSERPRDRTVEECSGTERKPNGTSTINRRTLQPLRLPPLNLLPLSTPTAAKIAALYDGAGSMKLGAVTPPPKFAPSAIPSTPMTASKASFSRNFHDEDLPPVMPRLRSSSSHHTTRPDSSANSPDNRSYTRSPIASDQAPSRSSRKAISPFVSSSLPKTSGEFRYIGQSAPLRSDTTDSRQPRLTGPRLQKSAREAKDDASNQELSSAAEANGSTFGNSLRRKLSLTRKRSASKSQSRTDVHADTEMPSKPPKHDNMPPPKLPASATWHGPLLPSPSPTQKVTTLESRRKPSNSSISNEHQQMRNNTWTANNNAKKEPASAGSAPIPISKRTARAVLEGNTTLSSLSLKDFLNEAKESQLDRDDLSAEDEMRRLAARRKDTESAAKDFEALQRRAIAKDRVGPSQALRIANLNLFERGEIVDFKDVYFCGTQDAKKHVGDLNAEAGNFGYDDERGDYNIVNGDHLAYRYEMVDVLGKGSFGQVARCIDHKNGALVAIKIIRNKKRFHQQALVEVDILQKLRDWDPRNKHSMVNFTQSFYFRGHLCISTELLGMNLYEFIKCHDFRGFSLKLIRRFAKQLLSSLILLKAHKVIHCDLKPENVLLAHPARSEIKVIDFGSSCLENEKVYTYIQSRFYRSPEVILGMTYGMPIDMWSLGCILAELLTGYPIFPGENEQEQLACIMEVFGPPEKHLIEKSTRKKLFFDSLGKPRLTISSKGKRRRPSSKTLQQALKCEDEAFLDFIGRCLRWDPERRLKPDEAVRHEFITGTKPAARPLRPQVATANNSPIKRYNSTHTPAVGRPLPEPPSTVFKSGPPARTKEVLSSSPSKTTLPAPKRHSTVNGLQSGAGVKRNLNGVAVSGSALPRVSPRVGSGKPDMAAAAAMASLFFAAACDGNFQEASTNLINLEEDDPEIFERLLHYLYKLDYVDEEALDKHISSSNGGARQGRRQSNELSDNQQDPKTEKLLTLEKSIHSALLTNTRVYAAADKYDVPDLKHLAHEKLRSRLCLEPFPWHDFHINILEVVRSTPTSDTGLRDTVLKICVEAVEDIAGVTGKSGISADDWAPVLKEDPDFLLAVLQGAACANISALKRKDEFHKQEVAELKESHTKDKNQMQARINHLRDLQTPGTPNAALSTSLGIPPLSTYSFNRSSPSIRALPRNS</sequence>
<dbReference type="PANTHER" id="PTHR24058">
    <property type="entry name" value="DUAL SPECIFICITY PROTEIN KINASE"/>
    <property type="match status" value="1"/>
</dbReference>
<feature type="region of interest" description="Disordered" evidence="9">
    <location>
        <begin position="1"/>
        <end position="138"/>
    </location>
</feature>
<dbReference type="GO" id="GO:0005524">
    <property type="term" value="F:ATP binding"/>
    <property type="evidence" value="ECO:0007669"/>
    <property type="project" value="UniProtKB-UniRule"/>
</dbReference>
<dbReference type="Gene3D" id="3.30.200.20">
    <property type="entry name" value="Phosphorylase Kinase, domain 1"/>
    <property type="match status" value="1"/>
</dbReference>
<evidence type="ECO:0000256" key="6">
    <source>
        <dbReference type="ARBA" id="ARBA00022840"/>
    </source>
</evidence>
<organism evidence="11 12">
    <name type="scientific">Heterodermia speciosa</name>
    <dbReference type="NCBI Taxonomy" id="116794"/>
    <lineage>
        <taxon>Eukaryota</taxon>
        <taxon>Fungi</taxon>
        <taxon>Dikarya</taxon>
        <taxon>Ascomycota</taxon>
        <taxon>Pezizomycotina</taxon>
        <taxon>Lecanoromycetes</taxon>
        <taxon>OSLEUM clade</taxon>
        <taxon>Lecanoromycetidae</taxon>
        <taxon>Caliciales</taxon>
        <taxon>Physciaceae</taxon>
        <taxon>Heterodermia</taxon>
    </lineage>
</organism>
<feature type="region of interest" description="Disordered" evidence="9">
    <location>
        <begin position="1372"/>
        <end position="1438"/>
    </location>
</feature>
<evidence type="ECO:0000259" key="10">
    <source>
        <dbReference type="PROSITE" id="PS50011"/>
    </source>
</evidence>
<evidence type="ECO:0000313" key="11">
    <source>
        <dbReference type="EMBL" id="CAF9903364.1"/>
    </source>
</evidence>
<evidence type="ECO:0000313" key="12">
    <source>
        <dbReference type="Proteomes" id="UP000664521"/>
    </source>
</evidence>
<evidence type="ECO:0000256" key="1">
    <source>
        <dbReference type="ARBA" id="ARBA00008867"/>
    </source>
</evidence>
<feature type="domain" description="Protein kinase" evidence="10">
    <location>
        <begin position="1059"/>
        <end position="1355"/>
    </location>
</feature>
<dbReference type="PROSITE" id="PS00107">
    <property type="entry name" value="PROTEIN_KINASE_ATP"/>
    <property type="match status" value="1"/>
</dbReference>
<feature type="compositionally biased region" description="Polar residues" evidence="9">
    <location>
        <begin position="1716"/>
        <end position="1752"/>
    </location>
</feature>
<gene>
    <name evidence="11" type="ORF">HETSPECPRED_000234</name>
</gene>
<feature type="compositionally biased region" description="Polar residues" evidence="9">
    <location>
        <begin position="882"/>
        <end position="892"/>
    </location>
</feature>
<feature type="compositionally biased region" description="Polar residues" evidence="9">
    <location>
        <begin position="225"/>
        <end position="244"/>
    </location>
</feature>
<evidence type="ECO:0000256" key="9">
    <source>
        <dbReference type="SAM" id="MobiDB-lite"/>
    </source>
</evidence>
<feature type="compositionally biased region" description="Basic residues" evidence="9">
    <location>
        <begin position="810"/>
        <end position="822"/>
    </location>
</feature>
<dbReference type="Proteomes" id="UP000664521">
    <property type="component" value="Unassembled WGS sequence"/>
</dbReference>
<dbReference type="Gene3D" id="3.30.710.10">
    <property type="entry name" value="Potassium Channel Kv1.1, Chain A"/>
    <property type="match status" value="1"/>
</dbReference>
<keyword evidence="5" id="KW-0418">Kinase</keyword>
<protein>
    <recommendedName>
        <fullName evidence="10">Protein kinase domain-containing protein</fullName>
    </recommendedName>
</protein>
<feature type="compositionally biased region" description="Basic and acidic residues" evidence="9">
    <location>
        <begin position="590"/>
        <end position="610"/>
    </location>
</feature>
<evidence type="ECO:0000256" key="8">
    <source>
        <dbReference type="SAM" id="Coils"/>
    </source>
</evidence>
<feature type="region of interest" description="Disordered" evidence="9">
    <location>
        <begin position="564"/>
        <end position="622"/>
    </location>
</feature>
<evidence type="ECO:0000256" key="7">
    <source>
        <dbReference type="PROSITE-ProRule" id="PRU10141"/>
    </source>
</evidence>
<dbReference type="GO" id="GO:0004674">
    <property type="term" value="F:protein serine/threonine kinase activity"/>
    <property type="evidence" value="ECO:0007669"/>
    <property type="project" value="UniProtKB-KW"/>
</dbReference>
<feature type="region of interest" description="Disordered" evidence="9">
    <location>
        <begin position="1526"/>
        <end position="1551"/>
    </location>
</feature>
<evidence type="ECO:0000256" key="5">
    <source>
        <dbReference type="ARBA" id="ARBA00022777"/>
    </source>
</evidence>
<dbReference type="InterPro" id="IPR050494">
    <property type="entry name" value="Ser_Thr_dual-spec_kinase"/>
</dbReference>
<feature type="region of interest" description="Disordered" evidence="9">
    <location>
        <begin position="1714"/>
        <end position="1752"/>
    </location>
</feature>
<keyword evidence="6 7" id="KW-0067">ATP-binding</keyword>
<dbReference type="PROSITE" id="PS50011">
    <property type="entry name" value="PROTEIN_KINASE_DOM"/>
    <property type="match status" value="1"/>
</dbReference>
<evidence type="ECO:0000256" key="4">
    <source>
        <dbReference type="ARBA" id="ARBA00022741"/>
    </source>
</evidence>
<feature type="region of interest" description="Disordered" evidence="9">
    <location>
        <begin position="683"/>
        <end position="892"/>
    </location>
</feature>
<evidence type="ECO:0000256" key="2">
    <source>
        <dbReference type="ARBA" id="ARBA00022527"/>
    </source>
</evidence>
<reference evidence="11" key="1">
    <citation type="submission" date="2021-03" db="EMBL/GenBank/DDBJ databases">
        <authorList>
            <person name="Tagirdzhanova G."/>
        </authorList>
    </citation>
    <scope>NUCLEOTIDE SEQUENCE</scope>
</reference>
<comment type="similarity">
    <text evidence="1">Belongs to the protein kinase superfamily. CMGC Ser/Thr protein kinase family. MNB/DYRK subfamily.</text>
</comment>
<dbReference type="PROSITE" id="PS00108">
    <property type="entry name" value="PROTEIN_KINASE_ST"/>
    <property type="match status" value="1"/>
</dbReference>
<dbReference type="FunFam" id="1.10.510.10:FF:000112">
    <property type="entry name" value="Putative dual specificity tyrosine-phosphorylation-regulated kinase 2"/>
    <property type="match status" value="1"/>
</dbReference>
<dbReference type="InterPro" id="IPR017441">
    <property type="entry name" value="Protein_kinase_ATP_BS"/>
</dbReference>
<feature type="binding site" evidence="7">
    <location>
        <position position="1088"/>
    </location>
    <ligand>
        <name>ATP</name>
        <dbReference type="ChEBI" id="CHEBI:30616"/>
    </ligand>
</feature>
<dbReference type="EMBL" id="CAJPDS010000001">
    <property type="protein sequence ID" value="CAF9903364.1"/>
    <property type="molecule type" value="Genomic_DNA"/>
</dbReference>
<feature type="compositionally biased region" description="Polar residues" evidence="9">
    <location>
        <begin position="308"/>
        <end position="318"/>
    </location>
</feature>
<feature type="compositionally biased region" description="Polar residues" evidence="9">
    <location>
        <begin position="7"/>
        <end position="38"/>
    </location>
</feature>
<dbReference type="InterPro" id="IPR008271">
    <property type="entry name" value="Ser/Thr_kinase_AS"/>
</dbReference>
<dbReference type="GO" id="GO:0005856">
    <property type="term" value="C:cytoskeleton"/>
    <property type="evidence" value="ECO:0007669"/>
    <property type="project" value="TreeGrafter"/>
</dbReference>
<feature type="compositionally biased region" description="Polar residues" evidence="9">
    <location>
        <begin position="112"/>
        <end position="136"/>
    </location>
</feature>
<feature type="coiled-coil region" evidence="8">
    <location>
        <begin position="1676"/>
        <end position="1714"/>
    </location>
</feature>
<dbReference type="InterPro" id="IPR011333">
    <property type="entry name" value="SKP1/BTB/POZ_sf"/>
</dbReference>
<feature type="compositionally biased region" description="Polar residues" evidence="9">
    <location>
        <begin position="263"/>
        <end position="277"/>
    </location>
</feature>
<feature type="compositionally biased region" description="Polar residues" evidence="9">
    <location>
        <begin position="362"/>
        <end position="378"/>
    </location>
</feature>
<comment type="caution">
    <text evidence="11">The sequence shown here is derived from an EMBL/GenBank/DDBJ whole genome shotgun (WGS) entry which is preliminary data.</text>
</comment>
<feature type="compositionally biased region" description="Polar residues" evidence="9">
    <location>
        <begin position="711"/>
        <end position="732"/>
    </location>
</feature>
<dbReference type="Pfam" id="PF00069">
    <property type="entry name" value="Pkinase"/>
    <property type="match status" value="1"/>
</dbReference>
<keyword evidence="12" id="KW-1185">Reference proteome</keyword>
<proteinExistence type="inferred from homology"/>
<dbReference type="SMART" id="SM00220">
    <property type="entry name" value="S_TKc"/>
    <property type="match status" value="1"/>
</dbReference>
<feature type="region of interest" description="Disordered" evidence="9">
    <location>
        <begin position="195"/>
        <end position="293"/>
    </location>
</feature>
<dbReference type="SUPFAM" id="SSF56112">
    <property type="entry name" value="Protein kinase-like (PK-like)"/>
    <property type="match status" value="1"/>
</dbReference>